<dbReference type="GO" id="GO:0055070">
    <property type="term" value="P:copper ion homeostasis"/>
    <property type="evidence" value="ECO:0007669"/>
    <property type="project" value="TreeGrafter"/>
</dbReference>
<dbReference type="PROSITE" id="PS00154">
    <property type="entry name" value="ATPASE_E1_E2"/>
    <property type="match status" value="1"/>
</dbReference>
<dbReference type="SFLD" id="SFLDF00027">
    <property type="entry name" value="p-type_atpase"/>
    <property type="match status" value="1"/>
</dbReference>
<keyword evidence="4 10" id="KW-0479">Metal-binding</keyword>
<dbReference type="InterPro" id="IPR059000">
    <property type="entry name" value="ATPase_P-type_domA"/>
</dbReference>
<dbReference type="SFLD" id="SFLDS00003">
    <property type="entry name" value="Haloacid_Dehalogenase"/>
    <property type="match status" value="1"/>
</dbReference>
<dbReference type="PANTHER" id="PTHR43520:SF8">
    <property type="entry name" value="P-TYPE CU(+) TRANSPORTER"/>
    <property type="match status" value="1"/>
</dbReference>
<dbReference type="InterPro" id="IPR023214">
    <property type="entry name" value="HAD_sf"/>
</dbReference>
<keyword evidence="13" id="KW-1185">Reference proteome</keyword>
<name>A0A176RT10_9GAMM</name>
<dbReference type="Gene3D" id="3.40.1110.10">
    <property type="entry name" value="Calcium-transporting ATPase, cytoplasmic domain N"/>
    <property type="match status" value="1"/>
</dbReference>
<accession>A0A176RT10</accession>
<dbReference type="EMBL" id="LUTY01003031">
    <property type="protein sequence ID" value="OAD18912.1"/>
    <property type="molecule type" value="Genomic_DNA"/>
</dbReference>
<dbReference type="InterPro" id="IPR001757">
    <property type="entry name" value="P_typ_ATPase"/>
</dbReference>
<dbReference type="Proteomes" id="UP000076962">
    <property type="component" value="Unassembled WGS sequence"/>
</dbReference>
<evidence type="ECO:0000256" key="5">
    <source>
        <dbReference type="ARBA" id="ARBA00022741"/>
    </source>
</evidence>
<evidence type="ECO:0000256" key="1">
    <source>
        <dbReference type="ARBA" id="ARBA00004127"/>
    </source>
</evidence>
<dbReference type="SUPFAM" id="SSF81653">
    <property type="entry name" value="Calcium ATPase, transduction domain A"/>
    <property type="match status" value="1"/>
</dbReference>
<gene>
    <name evidence="12" type="ORF">THIOM_005480</name>
</gene>
<proteinExistence type="inferred from homology"/>
<comment type="caution">
    <text evidence="12">The sequence shown here is derived from an EMBL/GenBank/DDBJ whole genome shotgun (WGS) entry which is preliminary data.</text>
</comment>
<dbReference type="GO" id="GO:0005507">
    <property type="term" value="F:copper ion binding"/>
    <property type="evidence" value="ECO:0007669"/>
    <property type="project" value="TreeGrafter"/>
</dbReference>
<dbReference type="PRINTS" id="PR00119">
    <property type="entry name" value="CATATPASE"/>
</dbReference>
<evidence type="ECO:0000256" key="9">
    <source>
        <dbReference type="ARBA" id="ARBA00023136"/>
    </source>
</evidence>
<feature type="domain" description="P-type ATPase A" evidence="11">
    <location>
        <begin position="2"/>
        <end position="75"/>
    </location>
</feature>
<comment type="similarity">
    <text evidence="2 10">Belongs to the cation transport ATPase (P-type) (TC 3.A.3) family. Type IB subfamily.</text>
</comment>
<reference evidence="12 13" key="1">
    <citation type="submission" date="2016-05" db="EMBL/GenBank/DDBJ databases">
        <title>Single-cell genome of chain-forming Candidatus Thiomargarita nelsonii and comparison to other large sulfur-oxidizing bacteria.</title>
        <authorList>
            <person name="Winkel M."/>
            <person name="Salman V."/>
            <person name="Woyke T."/>
            <person name="Schulz-Vogt H."/>
            <person name="Richter M."/>
            <person name="Flood B."/>
            <person name="Bailey J."/>
            <person name="Amann R."/>
            <person name="Mussmann M."/>
        </authorList>
    </citation>
    <scope>NUCLEOTIDE SEQUENCE [LARGE SCALE GENOMIC DNA]</scope>
    <source>
        <strain evidence="12 13">THI036</strain>
    </source>
</reference>
<dbReference type="InterPro" id="IPR036412">
    <property type="entry name" value="HAD-like_sf"/>
</dbReference>
<evidence type="ECO:0000256" key="2">
    <source>
        <dbReference type="ARBA" id="ARBA00006024"/>
    </source>
</evidence>
<keyword evidence="6 10" id="KW-0067">ATP-binding</keyword>
<keyword evidence="3 10" id="KW-0812">Transmembrane</keyword>
<evidence type="ECO:0000313" key="13">
    <source>
        <dbReference type="Proteomes" id="UP000076962"/>
    </source>
</evidence>
<dbReference type="NCBIfam" id="TIGR01494">
    <property type="entry name" value="ATPase_P-type"/>
    <property type="match status" value="2"/>
</dbReference>
<evidence type="ECO:0000256" key="4">
    <source>
        <dbReference type="ARBA" id="ARBA00022723"/>
    </source>
</evidence>
<dbReference type="GO" id="GO:0012505">
    <property type="term" value="C:endomembrane system"/>
    <property type="evidence" value="ECO:0007669"/>
    <property type="project" value="UniProtKB-SubCell"/>
</dbReference>
<comment type="subcellular location">
    <subcellularLocation>
        <location evidence="10">Cell membrane</location>
    </subcellularLocation>
    <subcellularLocation>
        <location evidence="1">Endomembrane system</location>
        <topology evidence="1">Multi-pass membrane protein</topology>
    </subcellularLocation>
</comment>
<dbReference type="InterPro" id="IPR023299">
    <property type="entry name" value="ATPase_P-typ_cyto_dom_N"/>
</dbReference>
<dbReference type="GO" id="GO:0005524">
    <property type="term" value="F:ATP binding"/>
    <property type="evidence" value="ECO:0007669"/>
    <property type="project" value="UniProtKB-UniRule"/>
</dbReference>
<evidence type="ECO:0000259" key="11">
    <source>
        <dbReference type="Pfam" id="PF00122"/>
    </source>
</evidence>
<dbReference type="PANTHER" id="PTHR43520">
    <property type="entry name" value="ATP7, ISOFORM B"/>
    <property type="match status" value="1"/>
</dbReference>
<dbReference type="InterPro" id="IPR018303">
    <property type="entry name" value="ATPase_P-typ_P_site"/>
</dbReference>
<dbReference type="Gene3D" id="3.40.50.1000">
    <property type="entry name" value="HAD superfamily/HAD-like"/>
    <property type="match status" value="1"/>
</dbReference>
<keyword evidence="9 10" id="KW-0472">Membrane</keyword>
<organism evidence="12 13">
    <name type="scientific">Candidatus Thiomargarita nelsonii</name>
    <dbReference type="NCBI Taxonomy" id="1003181"/>
    <lineage>
        <taxon>Bacteria</taxon>
        <taxon>Pseudomonadati</taxon>
        <taxon>Pseudomonadota</taxon>
        <taxon>Gammaproteobacteria</taxon>
        <taxon>Thiotrichales</taxon>
        <taxon>Thiotrichaceae</taxon>
        <taxon>Thiomargarita</taxon>
    </lineage>
</organism>
<evidence type="ECO:0000256" key="6">
    <source>
        <dbReference type="ARBA" id="ARBA00022840"/>
    </source>
</evidence>
<dbReference type="GO" id="GO:0043682">
    <property type="term" value="F:P-type divalent copper transporter activity"/>
    <property type="evidence" value="ECO:0007669"/>
    <property type="project" value="TreeGrafter"/>
</dbReference>
<dbReference type="Pfam" id="PF00122">
    <property type="entry name" value="E1-E2_ATPase"/>
    <property type="match status" value="1"/>
</dbReference>
<keyword evidence="8 10" id="KW-1133">Transmembrane helix</keyword>
<keyword evidence="10" id="KW-1003">Cell membrane</keyword>
<evidence type="ECO:0000256" key="10">
    <source>
        <dbReference type="RuleBase" id="RU362081"/>
    </source>
</evidence>
<dbReference type="NCBIfam" id="TIGR01525">
    <property type="entry name" value="ATPase-IB_hvy"/>
    <property type="match status" value="1"/>
</dbReference>
<dbReference type="Gene3D" id="2.70.150.10">
    <property type="entry name" value="Calcium-transporting ATPase, cytoplasmic transduction domain A"/>
    <property type="match status" value="1"/>
</dbReference>
<dbReference type="InterPro" id="IPR008250">
    <property type="entry name" value="ATPase_P-typ_transduc_dom_A_sf"/>
</dbReference>
<dbReference type="AlphaFoldDB" id="A0A176RT10"/>
<comment type="caution">
    <text evidence="10">Lacks conserved residue(s) required for the propagation of feature annotation.</text>
</comment>
<dbReference type="Pfam" id="PF00702">
    <property type="entry name" value="Hydrolase"/>
    <property type="match status" value="1"/>
</dbReference>
<dbReference type="GO" id="GO:0005886">
    <property type="term" value="C:plasma membrane"/>
    <property type="evidence" value="ECO:0007669"/>
    <property type="project" value="UniProtKB-SubCell"/>
</dbReference>
<evidence type="ECO:0000256" key="8">
    <source>
        <dbReference type="ARBA" id="ARBA00022989"/>
    </source>
</evidence>
<evidence type="ECO:0000256" key="3">
    <source>
        <dbReference type="ARBA" id="ARBA00022692"/>
    </source>
</evidence>
<dbReference type="InterPro" id="IPR044492">
    <property type="entry name" value="P_typ_ATPase_HD_dom"/>
</dbReference>
<dbReference type="SUPFAM" id="SSF56784">
    <property type="entry name" value="HAD-like"/>
    <property type="match status" value="1"/>
</dbReference>
<evidence type="ECO:0000313" key="12">
    <source>
        <dbReference type="EMBL" id="OAD18912.1"/>
    </source>
</evidence>
<dbReference type="InterPro" id="IPR027256">
    <property type="entry name" value="P-typ_ATPase_IB"/>
</dbReference>
<protein>
    <submittedName>
        <fullName evidence="12">Heavy metal translocating P-type ATPase</fullName>
    </submittedName>
</protein>
<evidence type="ECO:0000256" key="7">
    <source>
        <dbReference type="ARBA" id="ARBA00022967"/>
    </source>
</evidence>
<dbReference type="GO" id="GO:0016887">
    <property type="term" value="F:ATP hydrolysis activity"/>
    <property type="evidence" value="ECO:0007669"/>
    <property type="project" value="InterPro"/>
</dbReference>
<sequence length="480" mass="51714">MGDIIVVNAGETIPVDGVISEGIASIDQHILTGESQPSEKGEGEQVFASTVLLSGKIHIKVEKAGKDTVAAQIGEILISTIDFKTSIQSRGQKIADNSVLPTMVTSVLALPVAGLTGTAAVLLSCIGDNVRIISPLSVLNFLRIASEQSILIKDGRALELLNHVDTVVFDKTGTLTQEQPHVGKIYTLQDYQENDLLKYAAAAEYKQKHPVAKAIIQAAHERELSLPDIEEAKYEVGYGIKVTISNQLILVGSVRFMEMEEIAIPEEIINIMSDCHDSGYSLVMVTIDNQLAGAIELHATIRPEAKSIIKGLRQRNMSLYIISGDHEKPTQRLAEELGIDNYFADTLPENKANLIQQLIDAGKVVCFVGDGINDSIALKKAHVSISLKGASTVATDTAQIVLMDASLKHLCQVFDLADDLDKNLNTGLITTIVPGLVSIGGVFLIHLGIIGSIVVFNTGLLVGVINSMWPLIEHHNKKSK</sequence>
<feature type="transmembrane region" description="Helical" evidence="10">
    <location>
        <begin position="443"/>
        <end position="472"/>
    </location>
</feature>
<dbReference type="SFLD" id="SFLDG00002">
    <property type="entry name" value="C1.7:_P-type_atpase_like"/>
    <property type="match status" value="1"/>
</dbReference>
<keyword evidence="7" id="KW-1278">Translocase</keyword>
<keyword evidence="5 10" id="KW-0547">Nucleotide-binding</keyword>